<sequence length="154" mass="17689">MRIYLLKAKERIGLLAALHLHISGSSTMVNDLLERHFMAYSEGRDFMFCDLCGTMRTLSSTKHAQCPLCKRKISVKEISGRQISYTATAEDIRRELGISIIREEKVQLQKTDAKTCEKCGHNEHTYYSRQMRSADEGATTFYVCINCQHQFTEN</sequence>
<dbReference type="GO" id="GO:0005736">
    <property type="term" value="C:RNA polymerase I complex"/>
    <property type="evidence" value="ECO:0007669"/>
    <property type="project" value="TreeGrafter"/>
</dbReference>
<dbReference type="AlphaFoldDB" id="A0A6J5TKE8"/>
<evidence type="ECO:0000259" key="9">
    <source>
        <dbReference type="PROSITE" id="PS51133"/>
    </source>
</evidence>
<keyword evidence="3" id="KW-0240">DNA-directed RNA polymerase</keyword>
<dbReference type="InterPro" id="IPR001222">
    <property type="entry name" value="Znf_TFIIS"/>
</dbReference>
<proteinExistence type="predicted"/>
<dbReference type="CDD" id="cd10507">
    <property type="entry name" value="Zn-ribbon_RPA12"/>
    <property type="match status" value="1"/>
</dbReference>
<keyword evidence="6" id="KW-0862">Zinc</keyword>
<accession>A0A6J5TKE8</accession>
<evidence type="ECO:0000256" key="4">
    <source>
        <dbReference type="ARBA" id="ARBA00022723"/>
    </source>
</evidence>
<reference evidence="13" key="1">
    <citation type="journal article" date="2020" name="Genome Biol.">
        <title>Gamete binning: chromosome-level and haplotype-resolved genome assembly enabled by high-throughput single-cell sequencing of gamete genomes.</title>
        <authorList>
            <person name="Campoy J.A."/>
            <person name="Sun H."/>
            <person name="Goel M."/>
            <person name="Jiao W.-B."/>
            <person name="Folz-Donahue K."/>
            <person name="Wang N."/>
            <person name="Rubio M."/>
            <person name="Liu C."/>
            <person name="Kukat C."/>
            <person name="Ruiz D."/>
            <person name="Huettel B."/>
            <person name="Schneeberger K."/>
        </authorList>
    </citation>
    <scope>NUCLEOTIDE SEQUENCE [LARGE SCALE GENOMIC DNA]</scope>
    <source>
        <strain evidence="13">cv. Rojo Pasion</strain>
    </source>
</reference>
<dbReference type="EMBL" id="CAEKDK010000001">
    <property type="protein sequence ID" value="CAB4263717.1"/>
    <property type="molecule type" value="Genomic_DNA"/>
</dbReference>
<dbReference type="PROSITE" id="PS00466">
    <property type="entry name" value="ZF_TFIIS_1"/>
    <property type="match status" value="1"/>
</dbReference>
<dbReference type="InterPro" id="IPR034004">
    <property type="entry name" value="Zn_ribbon_RPA12_C"/>
</dbReference>
<dbReference type="PROSITE" id="PS51133">
    <property type="entry name" value="ZF_TFIIS_2"/>
    <property type="match status" value="1"/>
</dbReference>
<evidence type="ECO:0000256" key="6">
    <source>
        <dbReference type="ARBA" id="ARBA00022833"/>
    </source>
</evidence>
<reference evidence="10 12" key="2">
    <citation type="submission" date="2020-05" db="EMBL/GenBank/DDBJ databases">
        <authorList>
            <person name="Campoy J."/>
            <person name="Schneeberger K."/>
            <person name="Spophaly S."/>
        </authorList>
    </citation>
    <scope>NUCLEOTIDE SEQUENCE [LARGE SCALE GENOMIC DNA]</scope>
    <source>
        <strain evidence="10">PruArmRojPasFocal</strain>
    </source>
</reference>
<evidence type="ECO:0000313" key="11">
    <source>
        <dbReference type="EMBL" id="CAB4294434.1"/>
    </source>
</evidence>
<keyword evidence="4" id="KW-0479">Metal-binding</keyword>
<keyword evidence="13" id="KW-1185">Reference proteome</keyword>
<evidence type="ECO:0000313" key="10">
    <source>
        <dbReference type="EMBL" id="CAB4263717.1"/>
    </source>
</evidence>
<dbReference type="SMART" id="SM00440">
    <property type="entry name" value="ZnF_C2C2"/>
    <property type="match status" value="1"/>
</dbReference>
<gene>
    <name evidence="10" type="ORF">CURHAP_LOCUS4527</name>
    <name evidence="11" type="ORF">ORAREDHAP_LOCUS5153</name>
</gene>
<dbReference type="GO" id="GO:0006363">
    <property type="term" value="P:termination of RNA polymerase I transcription"/>
    <property type="evidence" value="ECO:0007669"/>
    <property type="project" value="TreeGrafter"/>
</dbReference>
<evidence type="ECO:0000256" key="7">
    <source>
        <dbReference type="ARBA" id="ARBA00023242"/>
    </source>
</evidence>
<name>A0A6J5TKE8_PRUAR</name>
<dbReference type="OrthoDB" id="10056816at2759"/>
<dbReference type="Pfam" id="PF01096">
    <property type="entry name" value="Zn_ribbon_TFIIS"/>
    <property type="match status" value="1"/>
</dbReference>
<comment type="subcellular location">
    <subcellularLocation>
        <location evidence="1">Nucleus</location>
        <location evidence="1">Nucleolus</location>
    </subcellularLocation>
</comment>
<keyword evidence="7" id="KW-0539">Nucleus</keyword>
<evidence type="ECO:0000256" key="3">
    <source>
        <dbReference type="ARBA" id="ARBA00022478"/>
    </source>
</evidence>
<evidence type="ECO:0000313" key="12">
    <source>
        <dbReference type="Proteomes" id="UP000507222"/>
    </source>
</evidence>
<dbReference type="Gene3D" id="2.20.25.10">
    <property type="match status" value="1"/>
</dbReference>
<feature type="domain" description="TFIIS-type" evidence="9">
    <location>
        <begin position="112"/>
        <end position="152"/>
    </location>
</feature>
<dbReference type="GO" id="GO:0003676">
    <property type="term" value="F:nucleic acid binding"/>
    <property type="evidence" value="ECO:0007669"/>
    <property type="project" value="InterPro"/>
</dbReference>
<evidence type="ECO:0000256" key="1">
    <source>
        <dbReference type="ARBA" id="ARBA00004604"/>
    </source>
</evidence>
<protein>
    <recommendedName>
        <fullName evidence="2">DNA-directed RNA polymerase I subunit RPA12</fullName>
    </recommendedName>
</protein>
<evidence type="ECO:0000256" key="5">
    <source>
        <dbReference type="ARBA" id="ARBA00022771"/>
    </source>
</evidence>
<organism evidence="10 12">
    <name type="scientific">Prunus armeniaca</name>
    <name type="common">Apricot</name>
    <name type="synonym">Armeniaca vulgaris</name>
    <dbReference type="NCBI Taxonomy" id="36596"/>
    <lineage>
        <taxon>Eukaryota</taxon>
        <taxon>Viridiplantae</taxon>
        <taxon>Streptophyta</taxon>
        <taxon>Embryophyta</taxon>
        <taxon>Tracheophyta</taxon>
        <taxon>Spermatophyta</taxon>
        <taxon>Magnoliopsida</taxon>
        <taxon>eudicotyledons</taxon>
        <taxon>Gunneridae</taxon>
        <taxon>Pentapetalae</taxon>
        <taxon>rosids</taxon>
        <taxon>fabids</taxon>
        <taxon>Rosales</taxon>
        <taxon>Rosaceae</taxon>
        <taxon>Amygdaloideae</taxon>
        <taxon>Amygdaleae</taxon>
        <taxon>Prunus</taxon>
    </lineage>
</organism>
<dbReference type="GO" id="GO:0003899">
    <property type="term" value="F:DNA-directed RNA polymerase activity"/>
    <property type="evidence" value="ECO:0007669"/>
    <property type="project" value="InterPro"/>
</dbReference>
<evidence type="ECO:0000313" key="13">
    <source>
        <dbReference type="Proteomes" id="UP000507245"/>
    </source>
</evidence>
<evidence type="ECO:0000256" key="2">
    <source>
        <dbReference type="ARBA" id="ARBA00018784"/>
    </source>
</evidence>
<dbReference type="GO" id="GO:0008270">
    <property type="term" value="F:zinc ion binding"/>
    <property type="evidence" value="ECO:0007669"/>
    <property type="project" value="UniProtKB-KW"/>
</dbReference>
<keyword evidence="3" id="KW-0804">Transcription</keyword>
<dbReference type="Proteomes" id="UP000507222">
    <property type="component" value="Unassembled WGS sequence"/>
</dbReference>
<dbReference type="PANTHER" id="PTHR11239">
    <property type="entry name" value="DNA-DIRECTED RNA POLYMERASE"/>
    <property type="match status" value="1"/>
</dbReference>
<dbReference type="EMBL" id="CAEKKB010000001">
    <property type="protein sequence ID" value="CAB4294434.1"/>
    <property type="molecule type" value="Genomic_DNA"/>
</dbReference>
<dbReference type="SUPFAM" id="SSF57783">
    <property type="entry name" value="Zinc beta-ribbon"/>
    <property type="match status" value="1"/>
</dbReference>
<dbReference type="InterPro" id="IPR012164">
    <property type="entry name" value="Rpa12/Rpb9/Rpc10/TFS"/>
</dbReference>
<dbReference type="Proteomes" id="UP000507245">
    <property type="component" value="Unassembled WGS sequence"/>
</dbReference>
<evidence type="ECO:0000256" key="8">
    <source>
        <dbReference type="PROSITE-ProRule" id="PRU00472"/>
    </source>
</evidence>
<keyword evidence="5 8" id="KW-0863">Zinc-finger</keyword>
<dbReference type="PANTHER" id="PTHR11239:SF14">
    <property type="entry name" value="DNA-DIRECTED RNA POLYMERASE I SUBUNIT RPA12"/>
    <property type="match status" value="1"/>
</dbReference>